<gene>
    <name evidence="7" type="ORF">RMAR1173_LOCUS19431</name>
</gene>
<dbReference type="PANTHER" id="PTHR43580:SF8">
    <property type="entry name" value="6-PHOSPHOGLUCONATE DEHYDROGENASE NADP-BINDING DOMAIN-CONTAINING PROTEIN-RELATED"/>
    <property type="match status" value="1"/>
</dbReference>
<accession>A0A7S2SSK4</accession>
<dbReference type="InterPro" id="IPR015815">
    <property type="entry name" value="HIBADH-related"/>
</dbReference>
<dbReference type="PIRSF" id="PIRSF000103">
    <property type="entry name" value="HIBADH"/>
    <property type="match status" value="1"/>
</dbReference>
<evidence type="ECO:0000259" key="6">
    <source>
        <dbReference type="Pfam" id="PF14833"/>
    </source>
</evidence>
<comment type="similarity">
    <text evidence="1">Belongs to the HIBADH-related family. NP60 subfamily.</text>
</comment>
<dbReference type="PANTHER" id="PTHR43580">
    <property type="entry name" value="OXIDOREDUCTASE GLYR1-RELATED"/>
    <property type="match status" value="1"/>
</dbReference>
<reference evidence="7" key="1">
    <citation type="submission" date="2021-01" db="EMBL/GenBank/DDBJ databases">
        <authorList>
            <person name="Corre E."/>
            <person name="Pelletier E."/>
            <person name="Niang G."/>
            <person name="Scheremetjew M."/>
            <person name="Finn R."/>
            <person name="Kale V."/>
            <person name="Holt S."/>
            <person name="Cochrane G."/>
            <person name="Meng A."/>
            <person name="Brown T."/>
            <person name="Cohen L."/>
        </authorList>
    </citation>
    <scope>NUCLEOTIDE SEQUENCE</scope>
    <source>
        <strain evidence="7">CCMP1243</strain>
    </source>
</reference>
<dbReference type="Pfam" id="PF03446">
    <property type="entry name" value="NAD_binding_2"/>
    <property type="match status" value="1"/>
</dbReference>
<dbReference type="InterPro" id="IPR036291">
    <property type="entry name" value="NAD(P)-bd_dom_sf"/>
</dbReference>
<keyword evidence="3" id="KW-0520">NAD</keyword>
<evidence type="ECO:0000256" key="1">
    <source>
        <dbReference type="ARBA" id="ARBA00007598"/>
    </source>
</evidence>
<protein>
    <recommendedName>
        <fullName evidence="8">6-phosphogluconate dehydrogenase NADP-binding domain-containing protein</fullName>
    </recommendedName>
</protein>
<dbReference type="SUPFAM" id="SSF48179">
    <property type="entry name" value="6-phosphogluconate dehydrogenase C-terminal domain-like"/>
    <property type="match status" value="1"/>
</dbReference>
<dbReference type="InterPro" id="IPR006115">
    <property type="entry name" value="6PGDH_NADP-bd"/>
</dbReference>
<dbReference type="InterPro" id="IPR008927">
    <property type="entry name" value="6-PGluconate_DH-like_C_sf"/>
</dbReference>
<evidence type="ECO:0000256" key="2">
    <source>
        <dbReference type="ARBA" id="ARBA00023002"/>
    </source>
</evidence>
<dbReference type="Pfam" id="PF14833">
    <property type="entry name" value="NAD_binding_11"/>
    <property type="match status" value="1"/>
</dbReference>
<name>A0A7S2SSK4_9STRA</name>
<evidence type="ECO:0000256" key="4">
    <source>
        <dbReference type="PIRSR" id="PIRSR000103-1"/>
    </source>
</evidence>
<keyword evidence="2" id="KW-0560">Oxidoreductase</keyword>
<dbReference type="GO" id="GO:0016491">
    <property type="term" value="F:oxidoreductase activity"/>
    <property type="evidence" value="ECO:0007669"/>
    <property type="project" value="UniProtKB-KW"/>
</dbReference>
<organism evidence="7">
    <name type="scientific">Rhizochromulina marina</name>
    <dbReference type="NCBI Taxonomy" id="1034831"/>
    <lineage>
        <taxon>Eukaryota</taxon>
        <taxon>Sar</taxon>
        <taxon>Stramenopiles</taxon>
        <taxon>Ochrophyta</taxon>
        <taxon>Dictyochophyceae</taxon>
        <taxon>Rhizochromulinales</taxon>
        <taxon>Rhizochromulina</taxon>
    </lineage>
</organism>
<dbReference type="GO" id="GO:0051287">
    <property type="term" value="F:NAD binding"/>
    <property type="evidence" value="ECO:0007669"/>
    <property type="project" value="InterPro"/>
</dbReference>
<feature type="active site" evidence="4">
    <location>
        <position position="196"/>
    </location>
</feature>
<feature type="domain" description="6-phosphogluconate dehydrogenase NADP-binding" evidence="5">
    <location>
        <begin position="25"/>
        <end position="183"/>
    </location>
</feature>
<dbReference type="EMBL" id="HBHJ01029334">
    <property type="protein sequence ID" value="CAD9708439.1"/>
    <property type="molecule type" value="Transcribed_RNA"/>
</dbReference>
<sequence length="324" mass="34317">MATRRMVRGVLGRSSRWAWQRQSSTVAVVGLGNMGSALAQNLADAGCRIFVHDRDPAVTQSVASAVAGTACSSVAEAVSESDVVMSIVPNDEALTEVVEGDSGMLEAARNRSAPLLHVSCSTVSPFTSRKLSEHQDITHVSAPVFARPDGLAARQAFFPVSGADADTRQAVETLLLNTGTRVFDFGDDAGAANVMKLCGNFLIAASIESIAESLALAEKNGLDRTQVMDLLTSTIFDCLIFKGYGERVATRDHRPGGFSLVHGHKDVSLVLDTARKSQVPMPVGSVLQDRWLASLARGRGHLDWSAVGLSVSEDSGVPTEVPEK</sequence>
<evidence type="ECO:0000313" key="7">
    <source>
        <dbReference type="EMBL" id="CAD9708439.1"/>
    </source>
</evidence>
<dbReference type="SUPFAM" id="SSF51735">
    <property type="entry name" value="NAD(P)-binding Rossmann-fold domains"/>
    <property type="match status" value="1"/>
</dbReference>
<dbReference type="InterPro" id="IPR051265">
    <property type="entry name" value="HIBADH-related_NP60_sf"/>
</dbReference>
<evidence type="ECO:0000256" key="3">
    <source>
        <dbReference type="ARBA" id="ARBA00023027"/>
    </source>
</evidence>
<dbReference type="AlphaFoldDB" id="A0A7S2SSK4"/>
<dbReference type="Gene3D" id="3.40.50.720">
    <property type="entry name" value="NAD(P)-binding Rossmann-like Domain"/>
    <property type="match status" value="1"/>
</dbReference>
<proteinExistence type="inferred from homology"/>
<feature type="domain" description="3-hydroxyisobutyrate dehydrogenase-like NAD-binding" evidence="6">
    <location>
        <begin position="190"/>
        <end position="307"/>
    </location>
</feature>
<dbReference type="GO" id="GO:0050661">
    <property type="term" value="F:NADP binding"/>
    <property type="evidence" value="ECO:0007669"/>
    <property type="project" value="InterPro"/>
</dbReference>
<dbReference type="InterPro" id="IPR029154">
    <property type="entry name" value="HIBADH-like_NADP-bd"/>
</dbReference>
<evidence type="ECO:0008006" key="8">
    <source>
        <dbReference type="Google" id="ProtNLM"/>
    </source>
</evidence>
<dbReference type="InterPro" id="IPR013328">
    <property type="entry name" value="6PGD_dom2"/>
</dbReference>
<evidence type="ECO:0000259" key="5">
    <source>
        <dbReference type="Pfam" id="PF03446"/>
    </source>
</evidence>
<dbReference type="Gene3D" id="1.10.1040.10">
    <property type="entry name" value="N-(1-d-carboxylethyl)-l-norvaline Dehydrogenase, domain 2"/>
    <property type="match status" value="1"/>
</dbReference>